<sequence length="162" mass="18780">MTEETKNNDDIKRLELAHKIREFHHNSLWEEEKHFTWLVSIVLSAQIIVYTSNSLCNQDKLIFVLVGSLIGIFLCITAYRTLRKEGAFFHTALSKFVEEYNAIYVTSPLPKVPEKANKDISELIKLFFTGKVGVRDCFQLLFLFFMLIFVFISVYGFLTLGN</sequence>
<dbReference type="AlphaFoldDB" id="A0A7C3YSK9"/>
<accession>A0A7C3YSK9</accession>
<reference evidence="2" key="1">
    <citation type="journal article" date="2020" name="mSystems">
        <title>Genome- and Community-Level Interaction Insights into Carbon Utilization and Element Cycling Functions of Hydrothermarchaeota in Hydrothermal Sediment.</title>
        <authorList>
            <person name="Zhou Z."/>
            <person name="Liu Y."/>
            <person name="Xu W."/>
            <person name="Pan J."/>
            <person name="Luo Z.H."/>
            <person name="Li M."/>
        </authorList>
    </citation>
    <scope>NUCLEOTIDE SEQUENCE [LARGE SCALE GENOMIC DNA]</scope>
    <source>
        <strain evidence="2">SpSt-906</strain>
    </source>
</reference>
<name>A0A7C3YSK9_UNCW3</name>
<evidence type="ECO:0000256" key="1">
    <source>
        <dbReference type="SAM" id="Phobius"/>
    </source>
</evidence>
<feature type="transmembrane region" description="Helical" evidence="1">
    <location>
        <begin position="140"/>
        <end position="158"/>
    </location>
</feature>
<keyword evidence="1" id="KW-0472">Membrane</keyword>
<keyword evidence="1" id="KW-0812">Transmembrane</keyword>
<comment type="caution">
    <text evidence="2">The sequence shown here is derived from an EMBL/GenBank/DDBJ whole genome shotgun (WGS) entry which is preliminary data.</text>
</comment>
<evidence type="ECO:0000313" key="2">
    <source>
        <dbReference type="EMBL" id="HGE99076.1"/>
    </source>
</evidence>
<feature type="transmembrane region" description="Helical" evidence="1">
    <location>
        <begin position="61"/>
        <end position="79"/>
    </location>
</feature>
<gene>
    <name evidence="2" type="ORF">ENX07_03280</name>
</gene>
<dbReference type="EMBL" id="DTMQ01000018">
    <property type="protein sequence ID" value="HGE99076.1"/>
    <property type="molecule type" value="Genomic_DNA"/>
</dbReference>
<feature type="transmembrane region" description="Helical" evidence="1">
    <location>
        <begin position="35"/>
        <end position="55"/>
    </location>
</feature>
<keyword evidence="1" id="KW-1133">Transmembrane helix</keyword>
<proteinExistence type="predicted"/>
<organism evidence="2">
    <name type="scientific">candidate division WOR-3 bacterium</name>
    <dbReference type="NCBI Taxonomy" id="2052148"/>
    <lineage>
        <taxon>Bacteria</taxon>
        <taxon>Bacteria division WOR-3</taxon>
    </lineage>
</organism>
<protein>
    <submittedName>
        <fullName evidence="2">Uncharacterized protein</fullName>
    </submittedName>
</protein>